<dbReference type="InterPro" id="IPR005186">
    <property type="entry name" value="FlaG"/>
</dbReference>
<dbReference type="SUPFAM" id="SSF160214">
    <property type="entry name" value="FlaG-like"/>
    <property type="match status" value="1"/>
</dbReference>
<evidence type="ECO:0000313" key="1">
    <source>
        <dbReference type="EMBL" id="MFC0477855.1"/>
    </source>
</evidence>
<keyword evidence="2" id="KW-1185">Reference proteome</keyword>
<proteinExistence type="predicted"/>
<name>A0ABV6KX06_9BACI</name>
<organism evidence="1 2">
    <name type="scientific">Robertmurraya beringensis</name>
    <dbReference type="NCBI Taxonomy" id="641660"/>
    <lineage>
        <taxon>Bacteria</taxon>
        <taxon>Bacillati</taxon>
        <taxon>Bacillota</taxon>
        <taxon>Bacilli</taxon>
        <taxon>Bacillales</taxon>
        <taxon>Bacillaceae</taxon>
        <taxon>Robertmurraya</taxon>
    </lineage>
</organism>
<dbReference type="Pfam" id="PF03646">
    <property type="entry name" value="FlaG"/>
    <property type="match status" value="1"/>
</dbReference>
<dbReference type="Proteomes" id="UP001589738">
    <property type="component" value="Unassembled WGS sequence"/>
</dbReference>
<dbReference type="InterPro" id="IPR035924">
    <property type="entry name" value="FlaG-like_sf"/>
</dbReference>
<dbReference type="EMBL" id="JBHLUU010000125">
    <property type="protein sequence ID" value="MFC0477855.1"/>
    <property type="molecule type" value="Genomic_DNA"/>
</dbReference>
<protein>
    <submittedName>
        <fullName evidence="1">Flagellar protein FlaG</fullName>
    </submittedName>
</protein>
<dbReference type="NCBIfam" id="NF005834">
    <property type="entry name" value="PRK07738.1"/>
    <property type="match status" value="1"/>
</dbReference>
<comment type="caution">
    <text evidence="1">The sequence shown here is derived from an EMBL/GenBank/DDBJ whole genome shotgun (WGS) entry which is preliminary data.</text>
</comment>
<reference evidence="1 2" key="1">
    <citation type="submission" date="2024-09" db="EMBL/GenBank/DDBJ databases">
        <authorList>
            <person name="Sun Q."/>
            <person name="Mori K."/>
        </authorList>
    </citation>
    <scope>NUCLEOTIDE SEQUENCE [LARGE SCALE GENOMIC DNA]</scope>
    <source>
        <strain evidence="1 2">CGMCC 1.9126</strain>
    </source>
</reference>
<gene>
    <name evidence="1" type="primary">flaG</name>
    <name evidence="1" type="ORF">ACFFHF_21945</name>
</gene>
<accession>A0ABV6KX06</accession>
<dbReference type="PANTHER" id="PTHR37166:SF1">
    <property type="entry name" value="PROTEIN FLAG"/>
    <property type="match status" value="1"/>
</dbReference>
<keyword evidence="1" id="KW-0282">Flagellum</keyword>
<dbReference type="Gene3D" id="3.30.160.170">
    <property type="entry name" value="FlaG-like"/>
    <property type="match status" value="1"/>
</dbReference>
<dbReference type="RefSeq" id="WP_377059044.1">
    <property type="nucleotide sequence ID" value="NZ_JBHLUU010000125.1"/>
</dbReference>
<evidence type="ECO:0000313" key="2">
    <source>
        <dbReference type="Proteomes" id="UP001589738"/>
    </source>
</evidence>
<keyword evidence="1" id="KW-0966">Cell projection</keyword>
<keyword evidence="1" id="KW-0969">Cilium</keyword>
<sequence length="121" mass="14182">MIDPISSKSIFTTQQNTLIEAEKNKSSDFFQLRNFTNVKDEIINVPQEKKQLEDVVKSLNDFLTPAHTSLKFKFHEKLNEYYVTLVDDKTNQVVKEIPSKKMLDFYAEMTEFIGIMVDKRI</sequence>
<dbReference type="PANTHER" id="PTHR37166">
    <property type="entry name" value="PROTEIN FLAG"/>
    <property type="match status" value="1"/>
</dbReference>